<keyword evidence="1" id="KW-0472">Membrane</keyword>
<reference evidence="2 3" key="1">
    <citation type="journal article" date="2013" name="PLoS ONE">
        <title>The first genomic and proteomic characterization of a deep-sea sulfate reducer: insights into the piezophilic lifestyle of Desulfovibrio piezophilus.</title>
        <authorList>
            <person name="Pradel N."/>
            <person name="Ji B."/>
            <person name="Gimenez G."/>
            <person name="Talla E."/>
            <person name="Lenoble P."/>
            <person name="Garel M."/>
            <person name="Tamburini C."/>
            <person name="Fourquet P."/>
            <person name="Lebrun R."/>
            <person name="Bertin P."/>
            <person name="Denis Y."/>
            <person name="Pophillat M."/>
            <person name="Barbe V."/>
            <person name="Ollivier B."/>
            <person name="Dolla A."/>
        </authorList>
    </citation>
    <scope>NUCLEOTIDE SEQUENCE [LARGE SCALE GENOMIC DNA]</scope>
    <source>
        <strain evidence="3">DSM 10523 / SB164P1</strain>
    </source>
</reference>
<feature type="transmembrane region" description="Helical" evidence="1">
    <location>
        <begin position="59"/>
        <end position="85"/>
    </location>
</feature>
<accession>M1WUU9</accession>
<evidence type="ECO:0000313" key="2">
    <source>
        <dbReference type="EMBL" id="CCH47878.1"/>
    </source>
</evidence>
<keyword evidence="3" id="KW-1185">Reference proteome</keyword>
<dbReference type="KEGG" id="dpi:BN4_10641"/>
<evidence type="ECO:0000256" key="1">
    <source>
        <dbReference type="SAM" id="Phobius"/>
    </source>
</evidence>
<sequence length="195" mass="21697">MNFSTNSIPFSQEGGNSVKDQLKDIIGLNPVVRDLKGLGVVVTLLIVSAALGMNDIAAFWSLIAFWFLVPVGIITLLFAFSHIFAVPTYNRIKRAIECGEIQVDFYVPAKYRRGGYLVIDRGADAIYFGGEMYRLSDLRDVGAGERSHSVGSSNFSQGTLHLFFRAGAKPEQVLSMSTHEQARQEELRIRNFMGW</sequence>
<evidence type="ECO:0000313" key="3">
    <source>
        <dbReference type="Proteomes" id="UP000011724"/>
    </source>
</evidence>
<reference evidence="3" key="2">
    <citation type="journal article" date="2013" name="Stand. Genomic Sci.">
        <title>Complete genome sequence of Desulfocapsa sulfexigens, a marine deltaproteobacterium specialized in disproportionating inorganic sulfur compounds.</title>
        <authorList>
            <person name="Finster K.W."/>
            <person name="Kjeldsen K.U."/>
            <person name="Kube M."/>
            <person name="Reinhardt R."/>
            <person name="Mussmann M."/>
            <person name="Amann R."/>
            <person name="Schreiber L."/>
        </authorList>
    </citation>
    <scope>NUCLEOTIDE SEQUENCE [LARGE SCALE GENOMIC DNA]</scope>
    <source>
        <strain evidence="3">DSM 10523 / SB164P1</strain>
    </source>
</reference>
<dbReference type="PATRIC" id="fig|879567.3.peg.661"/>
<dbReference type="AlphaFoldDB" id="M1WUU9"/>
<keyword evidence="1" id="KW-0812">Transmembrane</keyword>
<dbReference type="HOGENOM" id="CLU_1394375_0_0_7"/>
<proteinExistence type="predicted"/>
<protein>
    <submittedName>
        <fullName evidence="2">Uncharacterized protein</fullName>
    </submittedName>
</protein>
<dbReference type="BioCyc" id="DPIE1322246:BN4_RS03280-MONOMER"/>
<gene>
    <name evidence="2" type="ordered locus">BN4_10641</name>
</gene>
<feature type="transmembrane region" description="Helical" evidence="1">
    <location>
        <begin position="35"/>
        <end position="53"/>
    </location>
</feature>
<keyword evidence="1" id="KW-1133">Transmembrane helix</keyword>
<dbReference type="STRING" id="1322246.BN4_10641"/>
<name>M1WUU9_PSEP2</name>
<organism evidence="2 3">
    <name type="scientific">Pseudodesulfovibrio piezophilus (strain DSM 21447 / JCM 15486 / C1TLV30)</name>
    <name type="common">Desulfovibrio piezophilus</name>
    <dbReference type="NCBI Taxonomy" id="1322246"/>
    <lineage>
        <taxon>Bacteria</taxon>
        <taxon>Pseudomonadati</taxon>
        <taxon>Thermodesulfobacteriota</taxon>
        <taxon>Desulfovibrionia</taxon>
        <taxon>Desulfovibrionales</taxon>
        <taxon>Desulfovibrionaceae</taxon>
    </lineage>
</organism>
<dbReference type="RefSeq" id="WP_015413932.1">
    <property type="nucleotide sequence ID" value="NC_020409.1"/>
</dbReference>
<dbReference type="EMBL" id="FO203427">
    <property type="protein sequence ID" value="CCH47878.1"/>
    <property type="molecule type" value="Genomic_DNA"/>
</dbReference>
<dbReference type="Proteomes" id="UP000011724">
    <property type="component" value="Chromosome"/>
</dbReference>